<proteinExistence type="predicted"/>
<comment type="caution">
    <text evidence="1">The sequence shown here is derived from an EMBL/GenBank/DDBJ whole genome shotgun (WGS) entry which is preliminary data.</text>
</comment>
<gene>
    <name evidence="1" type="ORF">MSPICULIGERA_LOCUS23452</name>
</gene>
<evidence type="ECO:0000313" key="2">
    <source>
        <dbReference type="Proteomes" id="UP001177023"/>
    </source>
</evidence>
<name>A0AA36DCV9_9BILA</name>
<organism evidence="1 2">
    <name type="scientific">Mesorhabditis spiculigera</name>
    <dbReference type="NCBI Taxonomy" id="96644"/>
    <lineage>
        <taxon>Eukaryota</taxon>
        <taxon>Metazoa</taxon>
        <taxon>Ecdysozoa</taxon>
        <taxon>Nematoda</taxon>
        <taxon>Chromadorea</taxon>
        <taxon>Rhabditida</taxon>
        <taxon>Rhabditina</taxon>
        <taxon>Rhabditomorpha</taxon>
        <taxon>Rhabditoidea</taxon>
        <taxon>Rhabditidae</taxon>
        <taxon>Mesorhabditinae</taxon>
        <taxon>Mesorhabditis</taxon>
    </lineage>
</organism>
<protein>
    <submittedName>
        <fullName evidence="1">Uncharacterized protein</fullName>
    </submittedName>
</protein>
<dbReference type="EMBL" id="CATQJA010002704">
    <property type="protein sequence ID" value="CAJ0585429.1"/>
    <property type="molecule type" value="Genomic_DNA"/>
</dbReference>
<dbReference type="Proteomes" id="UP001177023">
    <property type="component" value="Unassembled WGS sequence"/>
</dbReference>
<evidence type="ECO:0000313" key="1">
    <source>
        <dbReference type="EMBL" id="CAJ0585429.1"/>
    </source>
</evidence>
<reference evidence="1" key="1">
    <citation type="submission" date="2023-06" db="EMBL/GenBank/DDBJ databases">
        <authorList>
            <person name="Delattre M."/>
        </authorList>
    </citation>
    <scope>NUCLEOTIDE SEQUENCE</scope>
    <source>
        <strain evidence="1">AF72</strain>
    </source>
</reference>
<feature type="non-terminal residue" evidence="1">
    <location>
        <position position="99"/>
    </location>
</feature>
<keyword evidence="2" id="KW-1185">Reference proteome</keyword>
<sequence length="99" mass="11121">MECAYGPLLGQSPAVWSTSPPLLLGACDKFKATAPSKCQRQVHAAALTQIANCDFSFKKAIARRADLHPHRDKPTDDTRQRRDVIQVRVTAFLHYDITW</sequence>
<accession>A0AA36DCV9</accession>
<dbReference type="AlphaFoldDB" id="A0AA36DCV9"/>